<sequence length="68" mass="7867">MASKGDLGLAAETNGLVKSDFEMIVLREGELWRQHNRRVKKLLFWVFGPDWNEAKEEGLVPKLRISQK</sequence>
<evidence type="ECO:0000313" key="1">
    <source>
        <dbReference type="EMBL" id="KAG6608282.1"/>
    </source>
</evidence>
<comment type="caution">
    <text evidence="1">The sequence shown here is derived from an EMBL/GenBank/DDBJ whole genome shotgun (WGS) entry which is preliminary data.</text>
</comment>
<dbReference type="EMBL" id="JAGKQH010000001">
    <property type="protein sequence ID" value="KAG6608282.1"/>
    <property type="molecule type" value="Genomic_DNA"/>
</dbReference>
<name>A0AAV6P8P0_9ROSI</name>
<keyword evidence="2" id="KW-1185">Reference proteome</keyword>
<feature type="non-terminal residue" evidence="1">
    <location>
        <position position="1"/>
    </location>
</feature>
<accession>A0AAV6P8P0</accession>
<gene>
    <name evidence="1" type="ORF">SDJN03_01624</name>
</gene>
<evidence type="ECO:0000313" key="2">
    <source>
        <dbReference type="Proteomes" id="UP000685013"/>
    </source>
</evidence>
<protein>
    <submittedName>
        <fullName evidence="1">Uncharacterized protein</fullName>
    </submittedName>
</protein>
<reference evidence="1 2" key="1">
    <citation type="journal article" date="2021" name="Hortic Res">
        <title>The domestication of Cucurbita argyrosperma as revealed by the genome of its wild relative.</title>
        <authorList>
            <person name="Barrera-Redondo J."/>
            <person name="Sanchez-de la Vega G."/>
            <person name="Aguirre-Liguori J.A."/>
            <person name="Castellanos-Morales G."/>
            <person name="Gutierrez-Guerrero Y.T."/>
            <person name="Aguirre-Dugua X."/>
            <person name="Aguirre-Planter E."/>
            <person name="Tenaillon M.I."/>
            <person name="Lira-Saade R."/>
            <person name="Eguiarte L.E."/>
        </authorList>
    </citation>
    <scope>NUCLEOTIDE SEQUENCE [LARGE SCALE GENOMIC DNA]</scope>
    <source>
        <strain evidence="1">JBR-2021</strain>
    </source>
</reference>
<proteinExistence type="predicted"/>
<organism evidence="1 2">
    <name type="scientific">Cucurbita argyrosperma subsp. sororia</name>
    <dbReference type="NCBI Taxonomy" id="37648"/>
    <lineage>
        <taxon>Eukaryota</taxon>
        <taxon>Viridiplantae</taxon>
        <taxon>Streptophyta</taxon>
        <taxon>Embryophyta</taxon>
        <taxon>Tracheophyta</taxon>
        <taxon>Spermatophyta</taxon>
        <taxon>Magnoliopsida</taxon>
        <taxon>eudicotyledons</taxon>
        <taxon>Gunneridae</taxon>
        <taxon>Pentapetalae</taxon>
        <taxon>rosids</taxon>
        <taxon>fabids</taxon>
        <taxon>Cucurbitales</taxon>
        <taxon>Cucurbitaceae</taxon>
        <taxon>Cucurbiteae</taxon>
        <taxon>Cucurbita</taxon>
    </lineage>
</organism>
<dbReference type="Proteomes" id="UP000685013">
    <property type="component" value="Chromosome 1"/>
</dbReference>
<dbReference type="AlphaFoldDB" id="A0AAV6P8P0"/>